<dbReference type="GO" id="GO:0016887">
    <property type="term" value="F:ATP hydrolysis activity"/>
    <property type="evidence" value="ECO:0007669"/>
    <property type="project" value="InterPro"/>
</dbReference>
<feature type="transmembrane region" description="Helical" evidence="15">
    <location>
        <begin position="109"/>
        <end position="132"/>
    </location>
</feature>
<sequence>MSVAACPAAAAAAPAPRPAAAASGATLQIAVPSVHCAGCIATVEHGLAGLEGVVAARVNLTLRRLAITARPGAQVEAAVLARLQALGHPGRVLDAATLGRAADPAGRALLLRLGVAGFGAMNVMLLSVAVWAGAEGVTRDFLHWVSALIALPAALFAAQPFFVNAWAALRVGRLVMDTPISLAILLSLAVSLYETALGGAHAYFDAAMSLTFFLLLGRVLDHRSRAAARSAAAELAALEVPRAELLGKGGACTVPVAELAVGDVVLVRPGMRVPTDGIIRSGATELDRSLLTGETAPVAAAAGQAVHAGEVNLTGRLEVRVTAAGADSTLRRIADLVREAEGARNRYVSLADRAARVYAPVVHLLALVSGLGWYWASGDARLSINIAVAVLIITCPCALGLAVPSVMVAASGALFRSGVLLKDGTALERLAGVDTVVLDKTGTLTEGAPVLADPEAVPAGALAVAGALGAGSAHPLARALAAAADAAALDLPRIEAVREVPGQGVEGRLDGQAVRLGRAQWVETGDAETTATWLRVGNAPPVGFRFADRPRPGLADMLEGLRGKRVMLLSGDAPVPVARLAARFGIDAAEAGLTPEDKADRVSSLRAAGARVLMLGDGMNDTAALAAADVSISPASGMDVARNAADIVLLTPDLSVVPRVIRLAGSARSRMLENFALAAAYNAVAIPLAVAGYATPLAAALAMSGSSICVSLNALRVRRGMNQGG</sequence>
<dbReference type="PROSITE" id="PS50846">
    <property type="entry name" value="HMA_2"/>
    <property type="match status" value="1"/>
</dbReference>
<comment type="subcellular location">
    <subcellularLocation>
        <location evidence="1">Cell membrane</location>
        <topology evidence="1">Multi-pass membrane protein</topology>
    </subcellularLocation>
</comment>
<dbReference type="InterPro" id="IPR023299">
    <property type="entry name" value="ATPase_P-typ_cyto_dom_N"/>
</dbReference>
<keyword evidence="11" id="KW-1278">Translocase</keyword>
<accession>A0A6L5YZA0</accession>
<feature type="transmembrane region" description="Helical" evidence="15">
    <location>
        <begin position="357"/>
        <end position="376"/>
    </location>
</feature>
<dbReference type="RefSeq" id="WP_154446076.1">
    <property type="nucleotide sequence ID" value="NZ_WIND01000004.1"/>
</dbReference>
<evidence type="ECO:0000256" key="15">
    <source>
        <dbReference type="RuleBase" id="RU362081"/>
    </source>
</evidence>
<dbReference type="SUPFAM" id="SSF56784">
    <property type="entry name" value="HAD-like"/>
    <property type="match status" value="1"/>
</dbReference>
<dbReference type="InterPro" id="IPR036412">
    <property type="entry name" value="HAD-like_sf"/>
</dbReference>
<feature type="transmembrane region" description="Helical" evidence="15">
    <location>
        <begin position="144"/>
        <end position="167"/>
    </location>
</feature>
<dbReference type="InterPro" id="IPR023214">
    <property type="entry name" value="HAD_sf"/>
</dbReference>
<dbReference type="Gene3D" id="3.30.70.100">
    <property type="match status" value="1"/>
</dbReference>
<dbReference type="PRINTS" id="PR00119">
    <property type="entry name" value="CATATPASE"/>
</dbReference>
<evidence type="ECO:0000256" key="4">
    <source>
        <dbReference type="ARBA" id="ARBA00022475"/>
    </source>
</evidence>
<keyword evidence="8 15" id="KW-0547">Nucleotide-binding</keyword>
<dbReference type="InterPro" id="IPR059000">
    <property type="entry name" value="ATPase_P-type_domA"/>
</dbReference>
<feature type="transmembrane region" description="Helical" evidence="15">
    <location>
        <begin position="671"/>
        <end position="691"/>
    </location>
</feature>
<feature type="transmembrane region" description="Helical" evidence="15">
    <location>
        <begin position="199"/>
        <end position="220"/>
    </location>
</feature>
<evidence type="ECO:0000256" key="14">
    <source>
        <dbReference type="ARBA" id="ARBA00023136"/>
    </source>
</evidence>
<dbReference type="InterPro" id="IPR017969">
    <property type="entry name" value="Heavy-metal-associated_CS"/>
</dbReference>
<reference evidence="19 20" key="1">
    <citation type="submission" date="2019-10" db="EMBL/GenBank/DDBJ databases">
        <title>Cognatihalovulum marinum gen. nov. sp. nov., a new member of the family Rhodobacteraceae isolated from deep seawater of the Northwest Indian Ocean.</title>
        <authorList>
            <person name="Ruan C."/>
            <person name="Wang J."/>
            <person name="Zheng X."/>
            <person name="Song L."/>
            <person name="Zhu Y."/>
            <person name="Huang Y."/>
            <person name="Lu Z."/>
            <person name="Du W."/>
            <person name="Huang L."/>
            <person name="Dai X."/>
        </authorList>
    </citation>
    <scope>NUCLEOTIDE SEQUENCE [LARGE SCALE GENOMIC DNA]</scope>
    <source>
        <strain evidence="19 20">2CG4</strain>
    </source>
</reference>
<dbReference type="EC" id="3.6.3.3" evidence="19"/>
<dbReference type="SUPFAM" id="SSF81653">
    <property type="entry name" value="Calcium ATPase, transduction domain A"/>
    <property type="match status" value="1"/>
</dbReference>
<comment type="similarity">
    <text evidence="2 15">Belongs to the cation transport ATPase (P-type) (TC 3.A.3) family. Type IB subfamily.</text>
</comment>
<dbReference type="PRINTS" id="PR00120">
    <property type="entry name" value="HATPASE"/>
</dbReference>
<keyword evidence="3" id="KW-0813">Transport</keyword>
<keyword evidence="5" id="KW-0597">Phosphoprotein</keyword>
<dbReference type="Pfam" id="PF00403">
    <property type="entry name" value="HMA"/>
    <property type="match status" value="1"/>
</dbReference>
<dbReference type="GO" id="GO:0005507">
    <property type="term" value="F:copper ion binding"/>
    <property type="evidence" value="ECO:0007669"/>
    <property type="project" value="TreeGrafter"/>
</dbReference>
<keyword evidence="14 15" id="KW-0472">Membrane</keyword>
<dbReference type="NCBIfam" id="TIGR01511">
    <property type="entry name" value="ATPase-IB1_Cu"/>
    <property type="match status" value="1"/>
</dbReference>
<keyword evidence="9 15" id="KW-0067">ATP-binding</keyword>
<dbReference type="GO" id="GO:0005886">
    <property type="term" value="C:plasma membrane"/>
    <property type="evidence" value="ECO:0007669"/>
    <property type="project" value="UniProtKB-SubCell"/>
</dbReference>
<evidence type="ECO:0000256" key="6">
    <source>
        <dbReference type="ARBA" id="ARBA00022692"/>
    </source>
</evidence>
<dbReference type="Pfam" id="PF00122">
    <property type="entry name" value="E1-E2_ATPase"/>
    <property type="match status" value="1"/>
</dbReference>
<feature type="chain" id="PRO_5027117270" evidence="17">
    <location>
        <begin position="22"/>
        <end position="725"/>
    </location>
</feature>
<evidence type="ECO:0000256" key="10">
    <source>
        <dbReference type="ARBA" id="ARBA00022842"/>
    </source>
</evidence>
<dbReference type="NCBIfam" id="TIGR01494">
    <property type="entry name" value="ATPase_P-type"/>
    <property type="match status" value="1"/>
</dbReference>
<protein>
    <submittedName>
        <fullName evidence="19">Cadmium-translocating P-type ATPase</fullName>
        <ecNumber evidence="19">3.6.3.3</ecNumber>
    </submittedName>
</protein>
<dbReference type="InterPro" id="IPR027256">
    <property type="entry name" value="P-typ_ATPase_IB"/>
</dbReference>
<keyword evidence="17" id="KW-0732">Signal</keyword>
<evidence type="ECO:0000256" key="3">
    <source>
        <dbReference type="ARBA" id="ARBA00022448"/>
    </source>
</evidence>
<dbReference type="NCBIfam" id="TIGR01512">
    <property type="entry name" value="ATPase-IB2_Cd"/>
    <property type="match status" value="1"/>
</dbReference>
<dbReference type="InterPro" id="IPR023298">
    <property type="entry name" value="ATPase_P-typ_TM_dom_sf"/>
</dbReference>
<dbReference type="InterPro" id="IPR006121">
    <property type="entry name" value="HMA_dom"/>
</dbReference>
<dbReference type="PROSITE" id="PS01047">
    <property type="entry name" value="HMA_1"/>
    <property type="match status" value="1"/>
</dbReference>
<dbReference type="AlphaFoldDB" id="A0A6L5YZA0"/>
<keyword evidence="7 15" id="KW-0479">Metal-binding</keyword>
<dbReference type="NCBIfam" id="TIGR01525">
    <property type="entry name" value="ATPase-IB_hvy"/>
    <property type="match status" value="1"/>
</dbReference>
<evidence type="ECO:0000256" key="1">
    <source>
        <dbReference type="ARBA" id="ARBA00004651"/>
    </source>
</evidence>
<dbReference type="GO" id="GO:0043682">
    <property type="term" value="F:P-type divalent copper transporter activity"/>
    <property type="evidence" value="ECO:0007669"/>
    <property type="project" value="TreeGrafter"/>
</dbReference>
<dbReference type="GO" id="GO:0055070">
    <property type="term" value="P:copper ion homeostasis"/>
    <property type="evidence" value="ECO:0007669"/>
    <property type="project" value="TreeGrafter"/>
</dbReference>
<dbReference type="Gene3D" id="3.40.50.1000">
    <property type="entry name" value="HAD superfamily/HAD-like"/>
    <property type="match status" value="1"/>
</dbReference>
<dbReference type="PANTHER" id="PTHR43520:SF5">
    <property type="entry name" value="CATION-TRANSPORTING P-TYPE ATPASE-RELATED"/>
    <property type="match status" value="1"/>
</dbReference>
<dbReference type="PROSITE" id="PS00154">
    <property type="entry name" value="ATPASE_E1_E2"/>
    <property type="match status" value="1"/>
</dbReference>
<dbReference type="PANTHER" id="PTHR43520">
    <property type="entry name" value="ATP7, ISOFORM B"/>
    <property type="match status" value="1"/>
</dbReference>
<dbReference type="SUPFAM" id="SSF81665">
    <property type="entry name" value="Calcium ATPase, transmembrane domain M"/>
    <property type="match status" value="1"/>
</dbReference>
<keyword evidence="20" id="KW-1185">Reference proteome</keyword>
<evidence type="ECO:0000313" key="19">
    <source>
        <dbReference type="EMBL" id="MSU89603.1"/>
    </source>
</evidence>
<dbReference type="CDD" id="cd00371">
    <property type="entry name" value="HMA"/>
    <property type="match status" value="1"/>
</dbReference>
<proteinExistence type="inferred from homology"/>
<dbReference type="Gene3D" id="2.70.150.10">
    <property type="entry name" value="Calcium-transporting ATPase, cytoplasmic transduction domain A"/>
    <property type="match status" value="1"/>
</dbReference>
<evidence type="ECO:0000256" key="9">
    <source>
        <dbReference type="ARBA" id="ARBA00022840"/>
    </source>
</evidence>
<dbReference type="Proteomes" id="UP000474957">
    <property type="component" value="Unassembled WGS sequence"/>
</dbReference>
<feature type="transmembrane region" description="Helical" evidence="15">
    <location>
        <begin position="382"/>
        <end position="415"/>
    </location>
</feature>
<gene>
    <name evidence="19" type="primary">cadA</name>
    <name evidence="19" type="ORF">GE300_08235</name>
</gene>
<evidence type="ECO:0000256" key="2">
    <source>
        <dbReference type="ARBA" id="ARBA00006024"/>
    </source>
</evidence>
<evidence type="ECO:0000256" key="7">
    <source>
        <dbReference type="ARBA" id="ARBA00022723"/>
    </source>
</evidence>
<dbReference type="InterPro" id="IPR036163">
    <property type="entry name" value="HMA_dom_sf"/>
</dbReference>
<evidence type="ECO:0000256" key="13">
    <source>
        <dbReference type="ARBA" id="ARBA00023065"/>
    </source>
</evidence>
<keyword evidence="12 15" id="KW-1133">Transmembrane helix</keyword>
<organism evidence="19 20">
    <name type="scientific">Halovulum marinum</name>
    <dbReference type="NCBI Taxonomy" id="2662447"/>
    <lineage>
        <taxon>Bacteria</taxon>
        <taxon>Pseudomonadati</taxon>
        <taxon>Pseudomonadota</taxon>
        <taxon>Alphaproteobacteria</taxon>
        <taxon>Rhodobacterales</taxon>
        <taxon>Paracoccaceae</taxon>
        <taxon>Halovulum</taxon>
    </lineage>
</organism>
<feature type="domain" description="HMA" evidence="18">
    <location>
        <begin position="25"/>
        <end position="91"/>
    </location>
</feature>
<name>A0A6L5YZA0_9RHOB</name>
<evidence type="ECO:0000256" key="8">
    <source>
        <dbReference type="ARBA" id="ARBA00022741"/>
    </source>
</evidence>
<evidence type="ECO:0000259" key="18">
    <source>
        <dbReference type="PROSITE" id="PS50846"/>
    </source>
</evidence>
<dbReference type="EMBL" id="WIND01000004">
    <property type="protein sequence ID" value="MSU89603.1"/>
    <property type="molecule type" value="Genomic_DNA"/>
</dbReference>
<dbReference type="GO" id="GO:0005524">
    <property type="term" value="F:ATP binding"/>
    <property type="evidence" value="ECO:0007669"/>
    <property type="project" value="UniProtKB-UniRule"/>
</dbReference>
<comment type="caution">
    <text evidence="19">The sequence shown here is derived from an EMBL/GenBank/DDBJ whole genome shotgun (WGS) entry which is preliminary data.</text>
</comment>
<keyword evidence="16" id="KW-0175">Coiled coil</keyword>
<keyword evidence="19" id="KW-0378">Hydrolase</keyword>
<dbReference type="Gene3D" id="3.40.1110.10">
    <property type="entry name" value="Calcium-transporting ATPase, cytoplasmic domain N"/>
    <property type="match status" value="1"/>
</dbReference>
<dbReference type="PROSITE" id="PS01229">
    <property type="entry name" value="COF_2"/>
    <property type="match status" value="1"/>
</dbReference>
<dbReference type="Pfam" id="PF00702">
    <property type="entry name" value="Hydrolase"/>
    <property type="match status" value="1"/>
</dbReference>
<evidence type="ECO:0000256" key="11">
    <source>
        <dbReference type="ARBA" id="ARBA00022967"/>
    </source>
</evidence>
<evidence type="ECO:0000256" key="16">
    <source>
        <dbReference type="SAM" id="Coils"/>
    </source>
</evidence>
<dbReference type="SUPFAM" id="SSF55008">
    <property type="entry name" value="HMA, heavy metal-associated domain"/>
    <property type="match status" value="1"/>
</dbReference>
<keyword evidence="10" id="KW-0460">Magnesium</keyword>
<feature type="transmembrane region" description="Helical" evidence="15">
    <location>
        <begin position="174"/>
        <end position="193"/>
    </location>
</feature>
<evidence type="ECO:0000256" key="17">
    <source>
        <dbReference type="SAM" id="SignalP"/>
    </source>
</evidence>
<feature type="coiled-coil region" evidence="16">
    <location>
        <begin position="326"/>
        <end position="353"/>
    </location>
</feature>
<dbReference type="InterPro" id="IPR001757">
    <property type="entry name" value="P_typ_ATPase"/>
</dbReference>
<evidence type="ECO:0000313" key="20">
    <source>
        <dbReference type="Proteomes" id="UP000474957"/>
    </source>
</evidence>
<evidence type="ECO:0000256" key="12">
    <source>
        <dbReference type="ARBA" id="ARBA00022989"/>
    </source>
</evidence>
<evidence type="ECO:0000256" key="5">
    <source>
        <dbReference type="ARBA" id="ARBA00022553"/>
    </source>
</evidence>
<dbReference type="InterPro" id="IPR018303">
    <property type="entry name" value="ATPase_P-typ_P_site"/>
</dbReference>
<feature type="signal peptide" evidence="17">
    <location>
        <begin position="1"/>
        <end position="21"/>
    </location>
</feature>
<dbReference type="InterPro" id="IPR008250">
    <property type="entry name" value="ATPase_P-typ_transduc_dom_A_sf"/>
</dbReference>
<keyword evidence="4 15" id="KW-1003">Cell membrane</keyword>
<keyword evidence="13" id="KW-0406">Ion transport</keyword>
<keyword evidence="6 15" id="KW-0812">Transmembrane</keyword>